<sequence>MAEPLRWESKALLIKTETAYGTDAAPTAADAMLVTDVEFRPMEGTDEARNLEMPWLGADEELPAGLHAILTFSVELVGSGTAGTAPAWSPIARACGLAEVITAGTSVEYHPVSRLHEAVTVHFFIESTKHALIGTRGTAVVQVEAQKIPKLRVTLTGLWRKPTKQAPPAGISFAGFKDPQLATSVNTPVYKIDGITMVMRSTNLDLGCDVQGRFLVGSESIPIVDRGESIASVVEAMELDVFDPFDAAIERRKVPFLMQHGTNPGFITEIDCPTCQVKRLTGYQNNQKIVEWPLSLTPLPTAGNDQFTITLK</sequence>
<dbReference type="RefSeq" id="WP_034831521.1">
    <property type="nucleotide sequence ID" value="NZ_JANX01000014.1"/>
</dbReference>
<gene>
    <name evidence="1" type="ORF">P409_02705</name>
</gene>
<dbReference type="AlphaFoldDB" id="A0A0A0DCS0"/>
<accession>A0A0A0DCS0</accession>
<comment type="caution">
    <text evidence="1">The sequence shown here is derived from an EMBL/GenBank/DDBJ whole genome shotgun (WGS) entry which is preliminary data.</text>
</comment>
<dbReference type="Proteomes" id="UP000029995">
    <property type="component" value="Unassembled WGS sequence"/>
</dbReference>
<name>A0A0A0DCS0_9PROT</name>
<protein>
    <submittedName>
        <fullName evidence="1">Uncharacterized protein</fullName>
    </submittedName>
</protein>
<organism evidence="1 2">
    <name type="scientific">Inquilinus limosus MP06</name>
    <dbReference type="NCBI Taxonomy" id="1398085"/>
    <lineage>
        <taxon>Bacteria</taxon>
        <taxon>Pseudomonadati</taxon>
        <taxon>Pseudomonadota</taxon>
        <taxon>Alphaproteobacteria</taxon>
        <taxon>Rhodospirillales</taxon>
        <taxon>Rhodospirillaceae</taxon>
        <taxon>Inquilinus</taxon>
    </lineage>
</organism>
<dbReference type="EMBL" id="JANX01000014">
    <property type="protein sequence ID" value="KGM35713.1"/>
    <property type="molecule type" value="Genomic_DNA"/>
</dbReference>
<dbReference type="OrthoDB" id="7325655at2"/>
<evidence type="ECO:0000313" key="2">
    <source>
        <dbReference type="Proteomes" id="UP000029995"/>
    </source>
</evidence>
<evidence type="ECO:0000313" key="1">
    <source>
        <dbReference type="EMBL" id="KGM35713.1"/>
    </source>
</evidence>
<proteinExistence type="predicted"/>
<reference evidence="1 2" key="1">
    <citation type="submission" date="2014-01" db="EMBL/GenBank/DDBJ databases">
        <title>Genome sequence determination for a cystic fibrosis isolate, Inquilinus limosus.</title>
        <authorList>
            <person name="Pino M."/>
            <person name="Di Conza J."/>
            <person name="Gutkind G."/>
        </authorList>
    </citation>
    <scope>NUCLEOTIDE SEQUENCE [LARGE SCALE GENOMIC DNA]</scope>
    <source>
        <strain evidence="1 2">MP06</strain>
    </source>
</reference>